<dbReference type="AlphaFoldDB" id="A0AAV1XV58"/>
<dbReference type="EMBL" id="CAXHTB010000018">
    <property type="protein sequence ID" value="CAL0324793.1"/>
    <property type="molecule type" value="Genomic_DNA"/>
</dbReference>
<evidence type="ECO:0000313" key="2">
    <source>
        <dbReference type="Proteomes" id="UP001497480"/>
    </source>
</evidence>
<sequence length="88" mass="9562">MAAGRLHCSMEIFTGLAGRGKRAIGPNFHHLALTAILANQRMKRHPGFTASAHTQSASLPRPKIPCMGHHPLTLEPGNQNVILCDFLK</sequence>
<comment type="caution">
    <text evidence="1">The sequence shown here is derived from an EMBL/GenBank/DDBJ whole genome shotgun (WGS) entry which is preliminary data.</text>
</comment>
<evidence type="ECO:0000313" key="1">
    <source>
        <dbReference type="EMBL" id="CAL0324793.1"/>
    </source>
</evidence>
<protein>
    <submittedName>
        <fullName evidence="1">Uncharacterized protein</fullName>
    </submittedName>
</protein>
<dbReference type="Proteomes" id="UP001497480">
    <property type="component" value="Unassembled WGS sequence"/>
</dbReference>
<name>A0AAV1XV58_LUPLU</name>
<proteinExistence type="predicted"/>
<keyword evidence="2" id="KW-1185">Reference proteome</keyword>
<reference evidence="1 2" key="1">
    <citation type="submission" date="2024-03" db="EMBL/GenBank/DDBJ databases">
        <authorList>
            <person name="Martinez-Hernandez J."/>
        </authorList>
    </citation>
    <scope>NUCLEOTIDE SEQUENCE [LARGE SCALE GENOMIC DNA]</scope>
</reference>
<accession>A0AAV1XV58</accession>
<organism evidence="1 2">
    <name type="scientific">Lupinus luteus</name>
    <name type="common">European yellow lupine</name>
    <dbReference type="NCBI Taxonomy" id="3873"/>
    <lineage>
        <taxon>Eukaryota</taxon>
        <taxon>Viridiplantae</taxon>
        <taxon>Streptophyta</taxon>
        <taxon>Embryophyta</taxon>
        <taxon>Tracheophyta</taxon>
        <taxon>Spermatophyta</taxon>
        <taxon>Magnoliopsida</taxon>
        <taxon>eudicotyledons</taxon>
        <taxon>Gunneridae</taxon>
        <taxon>Pentapetalae</taxon>
        <taxon>rosids</taxon>
        <taxon>fabids</taxon>
        <taxon>Fabales</taxon>
        <taxon>Fabaceae</taxon>
        <taxon>Papilionoideae</taxon>
        <taxon>50 kb inversion clade</taxon>
        <taxon>genistoids sensu lato</taxon>
        <taxon>core genistoids</taxon>
        <taxon>Genisteae</taxon>
        <taxon>Lupinus</taxon>
    </lineage>
</organism>
<gene>
    <name evidence="1" type="ORF">LLUT_LOCUS25853</name>
</gene>